<organism evidence="3 4">
    <name type="scientific">Chelatococcus albus</name>
    <dbReference type="NCBI Taxonomy" id="3047466"/>
    <lineage>
        <taxon>Bacteria</taxon>
        <taxon>Pseudomonadati</taxon>
        <taxon>Pseudomonadota</taxon>
        <taxon>Alphaproteobacteria</taxon>
        <taxon>Hyphomicrobiales</taxon>
        <taxon>Chelatococcaceae</taxon>
        <taxon>Chelatococcus</taxon>
    </lineage>
</organism>
<evidence type="ECO:0000313" key="4">
    <source>
        <dbReference type="Proteomes" id="UP001321492"/>
    </source>
</evidence>
<dbReference type="PANTHER" id="PTHR24321:SF14">
    <property type="entry name" value="SHORT-CHAIN TYPE DEHYDROGENASE_REDUCTASE BLR2146-RELATED"/>
    <property type="match status" value="1"/>
</dbReference>
<dbReference type="PRINTS" id="PR00081">
    <property type="entry name" value="GDHRDH"/>
</dbReference>
<dbReference type="PRINTS" id="PR00080">
    <property type="entry name" value="SDRFAMILY"/>
</dbReference>
<dbReference type="EMBL" id="JASJEV010000015">
    <property type="protein sequence ID" value="MDJ1159965.1"/>
    <property type="molecule type" value="Genomic_DNA"/>
</dbReference>
<dbReference type="InterPro" id="IPR002347">
    <property type="entry name" value="SDR_fam"/>
</dbReference>
<evidence type="ECO:0000256" key="2">
    <source>
        <dbReference type="ARBA" id="ARBA00023002"/>
    </source>
</evidence>
<keyword evidence="4" id="KW-1185">Reference proteome</keyword>
<comment type="similarity">
    <text evidence="1">Belongs to the short-chain dehydrogenases/reductases (SDR) family.</text>
</comment>
<dbReference type="Gene3D" id="3.40.50.720">
    <property type="entry name" value="NAD(P)-binding Rossmann-like Domain"/>
    <property type="match status" value="1"/>
</dbReference>
<dbReference type="CDD" id="cd05233">
    <property type="entry name" value="SDR_c"/>
    <property type="match status" value="1"/>
</dbReference>
<dbReference type="PANTHER" id="PTHR24321">
    <property type="entry name" value="DEHYDROGENASES, SHORT CHAIN"/>
    <property type="match status" value="1"/>
</dbReference>
<dbReference type="SUPFAM" id="SSF51735">
    <property type="entry name" value="NAD(P)-binding Rossmann-fold domains"/>
    <property type="match status" value="1"/>
</dbReference>
<dbReference type="Pfam" id="PF13561">
    <property type="entry name" value="adh_short_C2"/>
    <property type="match status" value="1"/>
</dbReference>
<comment type="caution">
    <text evidence="3">The sequence shown here is derived from an EMBL/GenBank/DDBJ whole genome shotgun (WGS) entry which is preliminary data.</text>
</comment>
<dbReference type="Proteomes" id="UP001321492">
    <property type="component" value="Unassembled WGS sequence"/>
</dbReference>
<protein>
    <submittedName>
        <fullName evidence="3">SDR family oxidoreductase</fullName>
    </submittedName>
</protein>
<name>A0ABT7AKS8_9HYPH</name>
<gene>
    <name evidence="3" type="ORF">QNA08_17265</name>
</gene>
<evidence type="ECO:0000256" key="1">
    <source>
        <dbReference type="ARBA" id="ARBA00006484"/>
    </source>
</evidence>
<keyword evidence="2" id="KW-0560">Oxidoreductase</keyword>
<accession>A0ABT7AKS8</accession>
<evidence type="ECO:0000313" key="3">
    <source>
        <dbReference type="EMBL" id="MDJ1159965.1"/>
    </source>
</evidence>
<sequence length="258" mass="26714">MRFSGKTVLVTGAGGGIGRALVAHFTGEGARIIAHDRSEEALAPVAGAHRPAILAWSDLCDAEATRQTITAAVERAGGLDILVNNAGAAAAKTLGSMTVAAFHRDIDLNLKGTYHVVEAALPALKARPGTAIVNIGTVNALGSYGHPAYAAAKAGLVSLTKSMAVELGRYGIRVNIVCPGTVRTPAWNDRIALDPAVFDEVKRWYPLGRVAEPEEIARVVAFLASDDAAVVTGAVLPADCGLTAGQPPLVQAFTYEQV</sequence>
<proteinExistence type="inferred from homology"/>
<dbReference type="RefSeq" id="WP_283741967.1">
    <property type="nucleotide sequence ID" value="NZ_JASJEV010000015.1"/>
</dbReference>
<reference evidence="3 4" key="1">
    <citation type="submission" date="2023-05" db="EMBL/GenBank/DDBJ databases">
        <title>Chelatococcus sp. nov., a moderately thermophilic bacterium isolated from hot spring microbial mat.</title>
        <authorList>
            <person name="Hu C.-J."/>
            <person name="Li W.-J."/>
        </authorList>
    </citation>
    <scope>NUCLEOTIDE SEQUENCE [LARGE SCALE GENOMIC DNA]</scope>
    <source>
        <strain evidence="3 4">SYSU G07232</strain>
    </source>
</reference>
<dbReference type="InterPro" id="IPR036291">
    <property type="entry name" value="NAD(P)-bd_dom_sf"/>
</dbReference>